<dbReference type="SUPFAM" id="SSF56935">
    <property type="entry name" value="Porins"/>
    <property type="match status" value="1"/>
</dbReference>
<comment type="caution">
    <text evidence="2">The sequence shown here is derived from an EMBL/GenBank/DDBJ whole genome shotgun (WGS) entry which is preliminary data.</text>
</comment>
<protein>
    <submittedName>
        <fullName evidence="2">Alpha-ketoglutarate decarboxylase</fullName>
    </submittedName>
</protein>
<keyword evidence="3" id="KW-1185">Reference proteome</keyword>
<reference evidence="3" key="1">
    <citation type="journal article" date="2019" name="Int. J. Syst. Evol. Microbiol.">
        <title>The Global Catalogue of Microorganisms (GCM) 10K type strain sequencing project: providing services to taxonomists for standard genome sequencing and annotation.</title>
        <authorList>
            <consortium name="The Broad Institute Genomics Platform"/>
            <consortium name="The Broad Institute Genome Sequencing Center for Infectious Disease"/>
            <person name="Wu L."/>
            <person name="Ma J."/>
        </authorList>
    </citation>
    <scope>NUCLEOTIDE SEQUENCE [LARGE SCALE GENOMIC DNA]</scope>
    <source>
        <strain evidence="3">CCUG 60022</strain>
    </source>
</reference>
<name>A0ABW2Z2B0_9FLAO</name>
<organism evidence="2 3">
    <name type="scientific">Lutibacter aestuarii</name>
    <dbReference type="NCBI Taxonomy" id="861111"/>
    <lineage>
        <taxon>Bacteria</taxon>
        <taxon>Pseudomonadati</taxon>
        <taxon>Bacteroidota</taxon>
        <taxon>Flavobacteriia</taxon>
        <taxon>Flavobacteriales</taxon>
        <taxon>Flavobacteriaceae</taxon>
        <taxon>Lutibacter</taxon>
    </lineage>
</organism>
<sequence length="173" mass="19606">MHKTICLLSLLIGINFSILGQNTTPNQHTFSKNLRFGGGFSMGFSNNYSTFSISPSVIYDFSDQFSSGVSFSYLYVKNKSTTQKSTSNLYGGSILSFYKPISNIQVSSEYERLKLDQKYVFANDISSWQDALYFGLEYVSGNIAIGLRYDVLYDKTKNFLYASALNPVFRIYF</sequence>
<dbReference type="Proteomes" id="UP001597032">
    <property type="component" value="Unassembled WGS sequence"/>
</dbReference>
<feature type="signal peptide" evidence="1">
    <location>
        <begin position="1"/>
        <end position="20"/>
    </location>
</feature>
<evidence type="ECO:0000256" key="1">
    <source>
        <dbReference type="SAM" id="SignalP"/>
    </source>
</evidence>
<proteinExistence type="predicted"/>
<dbReference type="EMBL" id="JBHTIC010000002">
    <property type="protein sequence ID" value="MFD0760530.1"/>
    <property type="molecule type" value="Genomic_DNA"/>
</dbReference>
<evidence type="ECO:0000313" key="2">
    <source>
        <dbReference type="EMBL" id="MFD0760530.1"/>
    </source>
</evidence>
<evidence type="ECO:0000313" key="3">
    <source>
        <dbReference type="Proteomes" id="UP001597032"/>
    </source>
</evidence>
<feature type="chain" id="PRO_5045299894" evidence="1">
    <location>
        <begin position="21"/>
        <end position="173"/>
    </location>
</feature>
<dbReference type="RefSeq" id="WP_298264694.1">
    <property type="nucleotide sequence ID" value="NZ_JBHTIC010000002.1"/>
</dbReference>
<gene>
    <name evidence="2" type="ORF">ACFQZW_00375</name>
</gene>
<keyword evidence="1" id="KW-0732">Signal</keyword>
<accession>A0ABW2Z2B0</accession>